<protein>
    <submittedName>
        <fullName evidence="1">Uncharacterized protein</fullName>
    </submittedName>
</protein>
<reference evidence="1 2" key="1">
    <citation type="submission" date="2020-08" db="EMBL/GenBank/DDBJ databases">
        <title>Genomic Encyclopedia of Type Strains, Phase IV (KMG-IV): sequencing the most valuable type-strain genomes for metagenomic binning, comparative biology and taxonomic classification.</title>
        <authorList>
            <person name="Goeker M."/>
        </authorList>
    </citation>
    <scope>NUCLEOTIDE SEQUENCE [LARGE SCALE GENOMIC DNA]</scope>
    <source>
        <strain evidence="1 2">DSM 29007</strain>
    </source>
</reference>
<proteinExistence type="predicted"/>
<gene>
    <name evidence="1" type="ORF">HNQ61_001649</name>
</gene>
<dbReference type="AlphaFoldDB" id="A0A841GR38"/>
<dbReference type="Proteomes" id="UP000582837">
    <property type="component" value="Unassembled WGS sequence"/>
</dbReference>
<sequence>MDAYEEVHRQEAHLCTFTLAVMYCEISELAQWRSAPPTAGRQPFKTSEKVVHMAEYPADREF</sequence>
<keyword evidence="2" id="KW-1185">Reference proteome</keyword>
<evidence type="ECO:0000313" key="2">
    <source>
        <dbReference type="Proteomes" id="UP000582837"/>
    </source>
</evidence>
<comment type="caution">
    <text evidence="1">The sequence shown here is derived from an EMBL/GenBank/DDBJ whole genome shotgun (WGS) entry which is preliminary data.</text>
</comment>
<accession>A0A841GR38</accession>
<name>A0A841GR38_9BACT</name>
<dbReference type="EMBL" id="JACHIA010000003">
    <property type="protein sequence ID" value="MBB6070032.1"/>
    <property type="molecule type" value="Genomic_DNA"/>
</dbReference>
<organism evidence="1 2">
    <name type="scientific">Longimicrobium terrae</name>
    <dbReference type="NCBI Taxonomy" id="1639882"/>
    <lineage>
        <taxon>Bacteria</taxon>
        <taxon>Pseudomonadati</taxon>
        <taxon>Gemmatimonadota</taxon>
        <taxon>Longimicrobiia</taxon>
        <taxon>Longimicrobiales</taxon>
        <taxon>Longimicrobiaceae</taxon>
        <taxon>Longimicrobium</taxon>
    </lineage>
</organism>
<evidence type="ECO:0000313" key="1">
    <source>
        <dbReference type="EMBL" id="MBB6070032.1"/>
    </source>
</evidence>